<dbReference type="PANTHER" id="PTHR48050">
    <property type="entry name" value="STEROL 3-BETA-GLUCOSYLTRANSFERASE"/>
    <property type="match status" value="1"/>
</dbReference>
<evidence type="ECO:0000313" key="2">
    <source>
        <dbReference type="EMBL" id="PPK70789.1"/>
    </source>
</evidence>
<evidence type="ECO:0000259" key="1">
    <source>
        <dbReference type="Pfam" id="PF06722"/>
    </source>
</evidence>
<evidence type="ECO:0000313" key="3">
    <source>
        <dbReference type="Proteomes" id="UP000238071"/>
    </source>
</evidence>
<proteinExistence type="predicted"/>
<dbReference type="GO" id="GO:0008194">
    <property type="term" value="F:UDP-glycosyltransferase activity"/>
    <property type="evidence" value="ECO:0007669"/>
    <property type="project" value="InterPro"/>
</dbReference>
<dbReference type="RefSeq" id="WP_181049891.1">
    <property type="nucleotide sequence ID" value="NZ_PTIY01000008.1"/>
</dbReference>
<dbReference type="FunFam" id="3.40.50.2000:FF:000009">
    <property type="entry name" value="Sterol 3-beta-glucosyltransferase UGT80A2"/>
    <property type="match status" value="1"/>
</dbReference>
<name>A0A2S6GZX3_9GAMM</name>
<dbReference type="Proteomes" id="UP000238071">
    <property type="component" value="Unassembled WGS sequence"/>
</dbReference>
<dbReference type="Pfam" id="PF06722">
    <property type="entry name" value="EryCIII-like_C"/>
    <property type="match status" value="1"/>
</dbReference>
<gene>
    <name evidence="2" type="ORF">B0F88_108144</name>
</gene>
<reference evidence="2 3" key="1">
    <citation type="submission" date="2018-02" db="EMBL/GenBank/DDBJ databases">
        <title>Subsurface microbial communities from deep shales in Ohio and West Virginia, USA.</title>
        <authorList>
            <person name="Wrighton K."/>
        </authorList>
    </citation>
    <scope>NUCLEOTIDE SEQUENCE [LARGE SCALE GENOMIC DNA]</scope>
    <source>
        <strain evidence="2 3">OWC-G53F</strain>
    </source>
</reference>
<accession>A0A2S6GZX3</accession>
<dbReference type="AlphaFoldDB" id="A0A2S6GZX3"/>
<sequence>MKIGIQTWGSNGDIRPMLALAAGLQKAGHTVTLVVSSIDNHSYQEISSQLGIAYRQAPEHIDFAMQDFAQRSFRMNPLQWLRALLDEAFFPHEQAVYQAAQQLVADNDYVIGHHFLYPLKLAALLRQKPFFSVTLCHAAIPNPAVAPFRFPDLGCHLNKLSWKLLDLAFNWALKKPLSRLWLEAGQTPPVNVLSELLTSQQLNLVAVDPLFCRSSGQWQPHHQACGFLNLTEDARHWAIPTDLAGFLDHGPAPVYMTFGSLQQAVPDWSMALFLEAVNLAGCRAIIQTSSARYPAGSQTDKVYFIGRHPHQPLFKHCAAVVHHGGAGTTHAATRSGCPSVVAPFMDEQLFWARQLQALGLAGNPLPAKKVTAAALAEGIRKVLSSKTMQDNAKQVSQSMQSNDGTTRAVQLLEAQF</sequence>
<dbReference type="InterPro" id="IPR050426">
    <property type="entry name" value="Glycosyltransferase_28"/>
</dbReference>
<dbReference type="GO" id="GO:0016758">
    <property type="term" value="F:hexosyltransferase activity"/>
    <property type="evidence" value="ECO:0007669"/>
    <property type="project" value="UniProtKB-ARBA"/>
</dbReference>
<dbReference type="EMBL" id="PTIY01000008">
    <property type="protein sequence ID" value="PPK70789.1"/>
    <property type="molecule type" value="Genomic_DNA"/>
</dbReference>
<dbReference type="SUPFAM" id="SSF53756">
    <property type="entry name" value="UDP-Glycosyltransferase/glycogen phosphorylase"/>
    <property type="match status" value="1"/>
</dbReference>
<protein>
    <submittedName>
        <fullName evidence="2">UDP:flavonoid glycosyltransferase YjiC (YdhE family)</fullName>
    </submittedName>
</protein>
<dbReference type="InterPro" id="IPR010610">
    <property type="entry name" value="EryCIII-like_C"/>
</dbReference>
<keyword evidence="2" id="KW-0808">Transferase</keyword>
<keyword evidence="3" id="KW-1185">Reference proteome</keyword>
<dbReference type="PANTHER" id="PTHR48050:SF13">
    <property type="entry name" value="STEROL 3-BETA-GLUCOSYLTRANSFERASE UGT80A2"/>
    <property type="match status" value="1"/>
</dbReference>
<dbReference type="Gene3D" id="3.40.50.2000">
    <property type="entry name" value="Glycogen Phosphorylase B"/>
    <property type="match status" value="2"/>
</dbReference>
<feature type="domain" description="Erythromycin biosynthesis protein CIII-like C-terminal" evidence="1">
    <location>
        <begin position="296"/>
        <end position="413"/>
    </location>
</feature>
<organism evidence="2 3">
    <name type="scientific">Methylobacter tundripaludum</name>
    <dbReference type="NCBI Taxonomy" id="173365"/>
    <lineage>
        <taxon>Bacteria</taxon>
        <taxon>Pseudomonadati</taxon>
        <taxon>Pseudomonadota</taxon>
        <taxon>Gammaproteobacteria</taxon>
        <taxon>Methylococcales</taxon>
        <taxon>Methylococcaceae</taxon>
        <taxon>Methylobacter</taxon>
    </lineage>
</organism>
<dbReference type="InterPro" id="IPR002213">
    <property type="entry name" value="UDP_glucos_trans"/>
</dbReference>
<dbReference type="CDD" id="cd03784">
    <property type="entry name" value="GT1_Gtf-like"/>
    <property type="match status" value="1"/>
</dbReference>
<dbReference type="GO" id="GO:0017000">
    <property type="term" value="P:antibiotic biosynthetic process"/>
    <property type="evidence" value="ECO:0007669"/>
    <property type="project" value="UniProtKB-ARBA"/>
</dbReference>
<comment type="caution">
    <text evidence="2">The sequence shown here is derived from an EMBL/GenBank/DDBJ whole genome shotgun (WGS) entry which is preliminary data.</text>
</comment>